<organism evidence="2 3">
    <name type="scientific">Actinomadura litoris</name>
    <dbReference type="NCBI Taxonomy" id="2678616"/>
    <lineage>
        <taxon>Bacteria</taxon>
        <taxon>Bacillati</taxon>
        <taxon>Actinomycetota</taxon>
        <taxon>Actinomycetes</taxon>
        <taxon>Streptosporangiales</taxon>
        <taxon>Thermomonosporaceae</taxon>
        <taxon>Actinomadura</taxon>
    </lineage>
</organism>
<name>A0A7K1L588_9ACTN</name>
<keyword evidence="1" id="KW-1133">Transmembrane helix</keyword>
<dbReference type="EMBL" id="WOFH01000008">
    <property type="protein sequence ID" value="MUN39594.1"/>
    <property type="molecule type" value="Genomic_DNA"/>
</dbReference>
<keyword evidence="1" id="KW-0472">Membrane</keyword>
<evidence type="ECO:0000256" key="1">
    <source>
        <dbReference type="SAM" id="Phobius"/>
    </source>
</evidence>
<dbReference type="RefSeq" id="WP_156218730.1">
    <property type="nucleotide sequence ID" value="NZ_WOFH01000008.1"/>
</dbReference>
<dbReference type="Proteomes" id="UP000432015">
    <property type="component" value="Unassembled WGS sequence"/>
</dbReference>
<gene>
    <name evidence="2" type="ORF">GNZ18_23780</name>
</gene>
<sequence length="359" mass="37476">MDVEPGFWWVRRWAAPVVLAVLVAASVGGVALRVERGSYGGERAPLFMVTVGRVNVESAVRGSGPWVRVDAFTADHRTRVADVERPPPSTGAAREIIAGPGGAFVAASSSGCETRLHRFRLTRAGHVTGLEPVRGGAVPGLVAGLAMSPDGRRLAFASAACGARPRPADPPRSALTVLDLGSGRRRTWGASGGTVLGEIIWAADSRTVGYTLGDVGGKREEARYGQVGTVIEHATVRALDTGAGGADLRAGRVLFRAPDGSRLTGAVMRPDGRTGDGTMRRGAPPATAHFTFAEGRGMRVTWTESPERGFTLTFRSALRDPPPHACLGGVDPFGRVVDGLYLADWGAPLSCASASSAQH</sequence>
<keyword evidence="3" id="KW-1185">Reference proteome</keyword>
<protein>
    <submittedName>
        <fullName evidence="2">Uncharacterized protein</fullName>
    </submittedName>
</protein>
<dbReference type="AlphaFoldDB" id="A0A7K1L588"/>
<evidence type="ECO:0000313" key="3">
    <source>
        <dbReference type="Proteomes" id="UP000432015"/>
    </source>
</evidence>
<comment type="caution">
    <text evidence="2">The sequence shown here is derived from an EMBL/GenBank/DDBJ whole genome shotgun (WGS) entry which is preliminary data.</text>
</comment>
<proteinExistence type="predicted"/>
<evidence type="ECO:0000313" key="2">
    <source>
        <dbReference type="EMBL" id="MUN39594.1"/>
    </source>
</evidence>
<dbReference type="InterPro" id="IPR011044">
    <property type="entry name" value="Quino_amine_DH_bsu"/>
</dbReference>
<keyword evidence="1" id="KW-0812">Transmembrane</keyword>
<reference evidence="2 3" key="1">
    <citation type="submission" date="2019-11" db="EMBL/GenBank/DDBJ databases">
        <authorList>
            <person name="Cao P."/>
        </authorList>
    </citation>
    <scope>NUCLEOTIDE SEQUENCE [LARGE SCALE GENOMIC DNA]</scope>
    <source>
        <strain evidence="2 3">NEAU-AAG5</strain>
    </source>
</reference>
<accession>A0A7K1L588</accession>
<feature type="transmembrane region" description="Helical" evidence="1">
    <location>
        <begin position="13"/>
        <end position="34"/>
    </location>
</feature>
<dbReference type="SUPFAM" id="SSF50969">
    <property type="entry name" value="YVTN repeat-like/Quinoprotein amine dehydrogenase"/>
    <property type="match status" value="1"/>
</dbReference>